<dbReference type="EMBL" id="WSZK01000009">
    <property type="protein sequence ID" value="MWG33635.1"/>
    <property type="molecule type" value="Genomic_DNA"/>
</dbReference>
<organism evidence="2 3">
    <name type="scientific">Halomarina oriensis</name>
    <dbReference type="NCBI Taxonomy" id="671145"/>
    <lineage>
        <taxon>Archaea</taxon>
        <taxon>Methanobacteriati</taxon>
        <taxon>Methanobacteriota</taxon>
        <taxon>Stenosarchaea group</taxon>
        <taxon>Halobacteria</taxon>
        <taxon>Halobacteriales</taxon>
        <taxon>Natronomonadaceae</taxon>
        <taxon>Halomarina</taxon>
    </lineage>
</organism>
<accession>A0A6B0GND8</accession>
<comment type="caution">
    <text evidence="2">The sequence shown here is derived from an EMBL/GenBank/DDBJ whole genome shotgun (WGS) entry which is preliminary data.</text>
</comment>
<evidence type="ECO:0000313" key="2">
    <source>
        <dbReference type="EMBL" id="MWG33635.1"/>
    </source>
</evidence>
<sequence>MTTDEWDPSETLTSNSTRGVCAGTSDSASVTLVYDSGRSGNVIADMEVPVVRDVFEISGGQVVPNHDYEAEATVLGAGYTLGAGGSNIPITVDVTVGDDTDRPWGADINDGANPRSTVYADQSAGTGISVTADPDYGAPVDSEADAGEYVHVLKDGDTPPNLAGFGDQDSAASYVAPYLDEDGKIDLRDNQAIFLFELSGSTTGPAADFQDVVVLVSLTPETDREVDEGSGEGFIACPETS</sequence>
<gene>
    <name evidence="2" type="ORF">GQS65_03870</name>
</gene>
<protein>
    <submittedName>
        <fullName evidence="2">Uncharacterized protein</fullName>
    </submittedName>
</protein>
<evidence type="ECO:0000256" key="1">
    <source>
        <dbReference type="SAM" id="MobiDB-lite"/>
    </source>
</evidence>
<dbReference type="Proteomes" id="UP000451471">
    <property type="component" value="Unassembled WGS sequence"/>
</dbReference>
<feature type="compositionally biased region" description="Polar residues" evidence="1">
    <location>
        <begin position="10"/>
        <end position="20"/>
    </location>
</feature>
<name>A0A6B0GND8_9EURY</name>
<feature type="region of interest" description="Disordered" evidence="1">
    <location>
        <begin position="1"/>
        <end position="20"/>
    </location>
</feature>
<dbReference type="AlphaFoldDB" id="A0A6B0GND8"/>
<keyword evidence="3" id="KW-1185">Reference proteome</keyword>
<reference evidence="2 3" key="1">
    <citation type="submission" date="2019-12" db="EMBL/GenBank/DDBJ databases">
        <title>Halocatena pleomorpha gen. nov. sp. nov., an extremely halophilic archaeon of family Halobacteriaceae isolated from saltpan soil.</title>
        <authorList>
            <person name="Pal Y."/>
            <person name="Verma A."/>
            <person name="Krishnamurthi S."/>
            <person name="Kumar P."/>
        </authorList>
    </citation>
    <scope>NUCLEOTIDE SEQUENCE [LARGE SCALE GENOMIC DNA]</scope>
    <source>
        <strain evidence="2 3">JCM 16495</strain>
    </source>
</reference>
<proteinExistence type="predicted"/>
<dbReference type="OrthoDB" id="121941at2157"/>
<evidence type="ECO:0000313" key="3">
    <source>
        <dbReference type="Proteomes" id="UP000451471"/>
    </source>
</evidence>